<dbReference type="Proteomes" id="UP000280819">
    <property type="component" value="Unassembled WGS sequence"/>
</dbReference>
<dbReference type="GO" id="GO:0016020">
    <property type="term" value="C:membrane"/>
    <property type="evidence" value="ECO:0007669"/>
    <property type="project" value="UniProtKB-SubCell"/>
</dbReference>
<organism evidence="6 7">
    <name type="scientific">Arachnia propionica</name>
    <dbReference type="NCBI Taxonomy" id="1750"/>
    <lineage>
        <taxon>Bacteria</taxon>
        <taxon>Bacillati</taxon>
        <taxon>Actinomycetota</taxon>
        <taxon>Actinomycetes</taxon>
        <taxon>Propionibacteriales</taxon>
        <taxon>Propionibacteriaceae</taxon>
        <taxon>Arachnia</taxon>
    </lineage>
</organism>
<sequence length="922" mass="93763">MRPESMHPGHRLSWQAIVVLALVPLVAVAMLLGVSQGGNRPHVQAAVVNLDEAVTIDGQIVPLGRQLAAEMVARTGENITWTLADEADARAGLAEGRYAAVVTIPAQFSAAATSFKDNDADAAKQATVQVDVSANAPVTDADLAREIAGLATNTINATLTEGYLGNVYVGFNTVGKQFTQLVDGVSRLDEGGKGLADGAGQAVTGSEQLETGLNTLVDKGGELTEGADGLADGASQVADGTGTLAKGAKELSDGAGGLAGGAGDLADGSTALASGANQFDQGIQQLNAQAPKLVEGVNTLVEGSEQVLGAVPDYTAGTGAVVDGVGALRDGLVSLDDALQGSLDPETLARLQSSMDELVPALKEARTALQVYFPDRDPASITQEELEAAAKSFDKALTGVETTIDALAEGTAPASPEVEELARRIIAEWRCPVDDPELCEQLGKVYAQGVIDGMAKGVQHGAAVVREKLHTTDQRTGMTPLESARAFSRMALRIAKPVISIRDLAKGNLPEGTDPLDLLQQLPTTVGEKVGQLVDGVKRLRSGADELATRAAPLKENGPALGEGATALLEGTRSLGEQVGALPEGTRKLADASGQLSDGANAVADGAGALADGAGQLADGAGQLSQGAGKLANGADQVASGADQLAAGAERYVGGVGQAAEGMTTLRQGLIQLSDGATAVSSGVSTLHDELGAARDKLPHYSAEDIETLSRTVASPVERSNEVGAPAMVPIAALLAVATLWLGALLTYAFAAPVPSDVVTDSRSSVWLWLRTVGLPGLIGAGQGVLIGAIAGVALNLSLPRTVVAMGLLAVFGVSFVLINHALTAWFGTIGRGLAVLLLVATVGLGLTSTVPGWVAQVAAFSPLHNALLLVRTWLAHGSGLVLLAGGALLFGVIALACSYAGIAARRRLTAEQFRARVAEAS</sequence>
<feature type="transmembrane region" description="Helical" evidence="5">
    <location>
        <begin position="727"/>
        <end position="752"/>
    </location>
</feature>
<evidence type="ECO:0008006" key="8">
    <source>
        <dbReference type="Google" id="ProtNLM"/>
    </source>
</evidence>
<name>A0A3P1T4W9_9ACTN</name>
<dbReference type="PANTHER" id="PTHR43077">
    <property type="entry name" value="TRANSPORT PERMEASE YVFS-RELATED"/>
    <property type="match status" value="1"/>
</dbReference>
<evidence type="ECO:0000256" key="3">
    <source>
        <dbReference type="ARBA" id="ARBA00022989"/>
    </source>
</evidence>
<keyword evidence="3 5" id="KW-1133">Transmembrane helix</keyword>
<dbReference type="SUPFAM" id="SSF101967">
    <property type="entry name" value="Adhesin YadA, collagen-binding domain"/>
    <property type="match status" value="2"/>
</dbReference>
<protein>
    <recommendedName>
        <fullName evidence="8">YhgE/Pip domain-containing protein</fullName>
    </recommendedName>
</protein>
<evidence type="ECO:0000256" key="2">
    <source>
        <dbReference type="ARBA" id="ARBA00022692"/>
    </source>
</evidence>
<evidence type="ECO:0000313" key="6">
    <source>
        <dbReference type="EMBL" id="RRD03846.1"/>
    </source>
</evidence>
<dbReference type="EMBL" id="RQZG01000016">
    <property type="protein sequence ID" value="RRD03846.1"/>
    <property type="molecule type" value="Genomic_DNA"/>
</dbReference>
<comment type="caution">
    <text evidence="6">The sequence shown here is derived from an EMBL/GenBank/DDBJ whole genome shotgun (WGS) entry which is preliminary data.</text>
</comment>
<proteinExistence type="predicted"/>
<gene>
    <name evidence="6" type="ORF">EII34_12670</name>
</gene>
<dbReference type="Gene3D" id="1.10.287.950">
    <property type="entry name" value="Methyl-accepting chemotaxis protein"/>
    <property type="match status" value="2"/>
</dbReference>
<dbReference type="PANTHER" id="PTHR43077:SF10">
    <property type="entry name" value="TRANSPORT PERMEASE PROTEIN"/>
    <property type="match status" value="1"/>
</dbReference>
<feature type="transmembrane region" description="Helical" evidence="5">
    <location>
        <begin position="773"/>
        <end position="797"/>
    </location>
</feature>
<dbReference type="InterPro" id="IPR023908">
    <property type="entry name" value="xxxLxxG_rpt"/>
</dbReference>
<evidence type="ECO:0000313" key="7">
    <source>
        <dbReference type="Proteomes" id="UP000280819"/>
    </source>
</evidence>
<accession>A0A3P1T4W9</accession>
<dbReference type="OrthoDB" id="9811483at2"/>
<reference evidence="6 7" key="1">
    <citation type="submission" date="2018-11" db="EMBL/GenBank/DDBJ databases">
        <title>Genomes From Bacteria Associated with the Canine Oral Cavity: a Test Case for Automated Genome-Based Taxonomic Assignment.</title>
        <authorList>
            <person name="Coil D.A."/>
            <person name="Jospin G."/>
            <person name="Darling A.E."/>
            <person name="Wallis C."/>
            <person name="Davis I.J."/>
            <person name="Harris S."/>
            <person name="Eisen J.A."/>
            <person name="Holcombe L.J."/>
            <person name="O'Flynn C."/>
        </authorList>
    </citation>
    <scope>NUCLEOTIDE SEQUENCE [LARGE SCALE GENOMIC DNA]</scope>
    <source>
        <strain evidence="6 7">OH887_COT-365</strain>
    </source>
</reference>
<feature type="transmembrane region" description="Helical" evidence="5">
    <location>
        <begin position="881"/>
        <end position="905"/>
    </location>
</feature>
<dbReference type="InterPro" id="IPR011049">
    <property type="entry name" value="Serralysin-like_metalloprot_C"/>
</dbReference>
<evidence type="ECO:0000256" key="5">
    <source>
        <dbReference type="SAM" id="Phobius"/>
    </source>
</evidence>
<dbReference type="AlphaFoldDB" id="A0A3P1T4W9"/>
<feature type="transmembrane region" description="Helical" evidence="5">
    <location>
        <begin position="12"/>
        <end position="34"/>
    </location>
</feature>
<keyword evidence="2 5" id="KW-0812">Transmembrane</keyword>
<feature type="transmembrane region" description="Helical" evidence="5">
    <location>
        <begin position="835"/>
        <end position="861"/>
    </location>
</feature>
<comment type="subcellular location">
    <subcellularLocation>
        <location evidence="1">Membrane</location>
        <topology evidence="1">Multi-pass membrane protein</topology>
    </subcellularLocation>
</comment>
<keyword evidence="4 5" id="KW-0472">Membrane</keyword>
<dbReference type="RefSeq" id="WP_124845536.1">
    <property type="nucleotide sequence ID" value="NZ_RQZG01000016.1"/>
</dbReference>
<evidence type="ECO:0000256" key="4">
    <source>
        <dbReference type="ARBA" id="ARBA00023136"/>
    </source>
</evidence>
<dbReference type="InterPro" id="IPR051328">
    <property type="entry name" value="T7SS_ABC-Transporter"/>
</dbReference>
<feature type="transmembrane region" description="Helical" evidence="5">
    <location>
        <begin position="803"/>
        <end position="823"/>
    </location>
</feature>
<dbReference type="NCBIfam" id="TIGR03057">
    <property type="entry name" value="xxxLxxG_by_4"/>
    <property type="match status" value="9"/>
</dbReference>
<evidence type="ECO:0000256" key="1">
    <source>
        <dbReference type="ARBA" id="ARBA00004141"/>
    </source>
</evidence>